<dbReference type="AlphaFoldDB" id="A0A1T5G1W5"/>
<dbReference type="RefSeq" id="WP_020820227.1">
    <property type="nucleotide sequence ID" value="NZ_FUYP01000052.1"/>
</dbReference>
<protein>
    <submittedName>
        <fullName evidence="1">Uncharacterized protein</fullName>
    </submittedName>
</protein>
<reference evidence="2" key="1">
    <citation type="submission" date="2017-02" db="EMBL/GenBank/DDBJ databases">
        <authorList>
            <person name="Varghese N."/>
            <person name="Submissions S."/>
        </authorList>
    </citation>
    <scope>NUCLEOTIDE SEQUENCE [LARGE SCALE GENOMIC DNA]</scope>
    <source>
        <strain evidence="2">R11H</strain>
    </source>
</reference>
<proteinExistence type="predicted"/>
<dbReference type="EMBL" id="FUYP01000052">
    <property type="protein sequence ID" value="SKC02329.1"/>
    <property type="molecule type" value="Genomic_DNA"/>
</dbReference>
<sequence length="86" mass="9762">MENIINTYQNRIKAMGFKPRRKEDVPVVMDVYCEALANAKIEGLELLADDHAFCLLLVETEIPVDVAINLAQEYNRDVLSRQKIAA</sequence>
<dbReference type="OrthoDB" id="7509568at2"/>
<gene>
    <name evidence="1" type="ORF">SAMN06295937_105218</name>
</gene>
<name>A0A1T5G1W5_9SPHN</name>
<accession>A0A1T5G1W5</accession>
<evidence type="ECO:0000313" key="2">
    <source>
        <dbReference type="Proteomes" id="UP000190044"/>
    </source>
</evidence>
<organism evidence="1 2">
    <name type="scientific">Sphingopyxis flava</name>
    <dbReference type="NCBI Taxonomy" id="1507287"/>
    <lineage>
        <taxon>Bacteria</taxon>
        <taxon>Pseudomonadati</taxon>
        <taxon>Pseudomonadota</taxon>
        <taxon>Alphaproteobacteria</taxon>
        <taxon>Sphingomonadales</taxon>
        <taxon>Sphingomonadaceae</taxon>
        <taxon>Sphingopyxis</taxon>
    </lineage>
</organism>
<dbReference type="Proteomes" id="UP000190044">
    <property type="component" value="Unassembled WGS sequence"/>
</dbReference>
<keyword evidence="2" id="KW-1185">Reference proteome</keyword>
<evidence type="ECO:0000313" key="1">
    <source>
        <dbReference type="EMBL" id="SKC02329.1"/>
    </source>
</evidence>